<dbReference type="Proteomes" id="UP000014500">
    <property type="component" value="Unassembled WGS sequence"/>
</dbReference>
<dbReference type="GO" id="GO:0071897">
    <property type="term" value="P:DNA biosynthetic process"/>
    <property type="evidence" value="ECO:0007669"/>
    <property type="project" value="UniProtKB-ARBA"/>
</dbReference>
<dbReference type="InterPro" id="IPR043502">
    <property type="entry name" value="DNA/RNA_pol_sf"/>
</dbReference>
<proteinExistence type="predicted"/>
<dbReference type="EMBL" id="JH430578">
    <property type="status" value="NOT_ANNOTATED_CDS"/>
    <property type="molecule type" value="Genomic_DNA"/>
</dbReference>
<dbReference type="PhylomeDB" id="T1IKN7"/>
<dbReference type="SUPFAM" id="SSF56672">
    <property type="entry name" value="DNA/RNA polymerases"/>
    <property type="match status" value="1"/>
</dbReference>
<dbReference type="Pfam" id="PF17919">
    <property type="entry name" value="RT_RNaseH_2"/>
    <property type="match status" value="1"/>
</dbReference>
<protein>
    <recommendedName>
        <fullName evidence="1">Reverse transcriptase/retrotransposon-derived protein RNase H-like domain-containing protein</fullName>
    </recommendedName>
</protein>
<sequence>MHICHSRNPPFWKNHILGWRTSRPWPHFRRRPLQNVKLSTRSTKFFGFANSFRRYIKNYAAIARPLTALLKTVRQPSNKLDNSAEVRHSKSPKPVVLNAEQQAAFQELKVLITSPPILAYFKQRAPTFVETDASYERFGACLTQDHDGNKRVIEYARRMLKDTETRYHINELECAAVHWALLEKFHFYLLGLPL</sequence>
<dbReference type="STRING" id="126957.T1IKN7"/>
<dbReference type="PANTHER" id="PTHR34072">
    <property type="entry name" value="ENZYMATIC POLYPROTEIN-RELATED"/>
    <property type="match status" value="1"/>
</dbReference>
<dbReference type="InterPro" id="IPR041577">
    <property type="entry name" value="RT_RNaseH_2"/>
</dbReference>
<reference evidence="3" key="1">
    <citation type="submission" date="2011-05" db="EMBL/GenBank/DDBJ databases">
        <authorList>
            <person name="Richards S.R."/>
            <person name="Qu J."/>
            <person name="Jiang H."/>
            <person name="Jhangiani S.N."/>
            <person name="Agravi P."/>
            <person name="Goodspeed R."/>
            <person name="Gross S."/>
            <person name="Mandapat C."/>
            <person name="Jackson L."/>
            <person name="Mathew T."/>
            <person name="Pu L."/>
            <person name="Thornton R."/>
            <person name="Saada N."/>
            <person name="Wilczek-Boney K.B."/>
            <person name="Lee S."/>
            <person name="Kovar C."/>
            <person name="Wu Y."/>
            <person name="Scherer S.E."/>
            <person name="Worley K.C."/>
            <person name="Muzny D.M."/>
            <person name="Gibbs R."/>
        </authorList>
    </citation>
    <scope>NUCLEOTIDE SEQUENCE</scope>
    <source>
        <strain evidence="3">Brora</strain>
    </source>
</reference>
<dbReference type="OMA" id="TRYHINE"/>
<feature type="domain" description="Reverse transcriptase/retrotransposon-derived protein RNase H-like" evidence="1">
    <location>
        <begin position="98"/>
        <end position="191"/>
    </location>
</feature>
<reference evidence="2" key="2">
    <citation type="submission" date="2015-02" db="UniProtKB">
        <authorList>
            <consortium name="EnsemblMetazoa"/>
        </authorList>
    </citation>
    <scope>IDENTIFICATION</scope>
</reference>
<evidence type="ECO:0000259" key="1">
    <source>
        <dbReference type="Pfam" id="PF17919"/>
    </source>
</evidence>
<dbReference type="eggNOG" id="KOG0017">
    <property type="taxonomic scope" value="Eukaryota"/>
</dbReference>
<accession>T1IKN7</accession>
<evidence type="ECO:0000313" key="2">
    <source>
        <dbReference type="EnsemblMetazoa" id="SMAR001489-PA"/>
    </source>
</evidence>
<dbReference type="InterPro" id="IPR043128">
    <property type="entry name" value="Rev_trsase/Diguanyl_cyclase"/>
</dbReference>
<organism evidence="2 3">
    <name type="scientific">Strigamia maritima</name>
    <name type="common">European centipede</name>
    <name type="synonym">Geophilus maritimus</name>
    <dbReference type="NCBI Taxonomy" id="126957"/>
    <lineage>
        <taxon>Eukaryota</taxon>
        <taxon>Metazoa</taxon>
        <taxon>Ecdysozoa</taxon>
        <taxon>Arthropoda</taxon>
        <taxon>Myriapoda</taxon>
        <taxon>Chilopoda</taxon>
        <taxon>Pleurostigmophora</taxon>
        <taxon>Geophilomorpha</taxon>
        <taxon>Linotaeniidae</taxon>
        <taxon>Strigamia</taxon>
    </lineage>
</organism>
<dbReference type="HOGENOM" id="CLU_1404065_0_0_1"/>
<dbReference type="Gene3D" id="3.30.70.270">
    <property type="match status" value="1"/>
</dbReference>
<dbReference type="AlphaFoldDB" id="T1IKN7"/>
<keyword evidence="3" id="KW-1185">Reference proteome</keyword>
<evidence type="ECO:0000313" key="3">
    <source>
        <dbReference type="Proteomes" id="UP000014500"/>
    </source>
</evidence>
<dbReference type="EnsemblMetazoa" id="SMAR001489-RA">
    <property type="protein sequence ID" value="SMAR001489-PA"/>
    <property type="gene ID" value="SMAR001489"/>
</dbReference>
<name>T1IKN7_STRMM</name>